<comment type="similarity">
    <text evidence="1">Belongs to the type-I restriction system S methylase family.</text>
</comment>
<keyword evidence="2" id="KW-0680">Restriction system</keyword>
<dbReference type="InterPro" id="IPR051212">
    <property type="entry name" value="Type-I_RE_S_subunit"/>
</dbReference>
<protein>
    <submittedName>
        <fullName evidence="6">Restriction modification system DNA specificity domain protein</fullName>
    </submittedName>
</protein>
<dbReference type="Gene3D" id="3.90.220.20">
    <property type="entry name" value="DNA methylase specificity domains"/>
    <property type="match status" value="2"/>
</dbReference>
<accession>F2NXE8</accession>
<keyword evidence="7" id="KW-1185">Reference proteome</keyword>
<dbReference type="SUPFAM" id="SSF116734">
    <property type="entry name" value="DNA methylase specificity domain"/>
    <property type="match status" value="2"/>
</dbReference>
<evidence type="ECO:0000313" key="6">
    <source>
        <dbReference type="EMBL" id="AEB14027.1"/>
    </source>
</evidence>
<dbReference type="InterPro" id="IPR000055">
    <property type="entry name" value="Restrct_endonuc_typeI_TRD"/>
</dbReference>
<organism evidence="6 7">
    <name type="scientific">Treponema succinifaciens (strain ATCC 33096 / DSM 2489 / 6091)</name>
    <dbReference type="NCBI Taxonomy" id="869209"/>
    <lineage>
        <taxon>Bacteria</taxon>
        <taxon>Pseudomonadati</taxon>
        <taxon>Spirochaetota</taxon>
        <taxon>Spirochaetia</taxon>
        <taxon>Spirochaetales</taxon>
        <taxon>Treponemataceae</taxon>
        <taxon>Treponema</taxon>
    </lineage>
</organism>
<dbReference type="HOGENOM" id="CLU_021095_10_4_12"/>
<reference evidence="7" key="2">
    <citation type="submission" date="2011-04" db="EMBL/GenBank/DDBJ databases">
        <title>The complete genome of chromosome of Treponema succinifaciens DSM 2489.</title>
        <authorList>
            <person name="Lucas S."/>
            <person name="Copeland A."/>
            <person name="Lapidus A."/>
            <person name="Bruce D."/>
            <person name="Goodwin L."/>
            <person name="Pitluck S."/>
            <person name="Peters L."/>
            <person name="Kyrpides N."/>
            <person name="Mavromatis K."/>
            <person name="Ivanova N."/>
            <person name="Ovchinnikova G."/>
            <person name="Teshima H."/>
            <person name="Detter J.C."/>
            <person name="Tapia R."/>
            <person name="Han C."/>
            <person name="Land M."/>
            <person name="Hauser L."/>
            <person name="Markowitz V."/>
            <person name="Cheng J.-F."/>
            <person name="Hugenholtz P."/>
            <person name="Woyke T."/>
            <person name="Wu D."/>
            <person name="Gronow S."/>
            <person name="Wellnitz S."/>
            <person name="Brambilla E."/>
            <person name="Klenk H.-P."/>
            <person name="Eisen J.A."/>
        </authorList>
    </citation>
    <scope>NUCLEOTIDE SEQUENCE [LARGE SCALE GENOMIC DNA]</scope>
    <source>
        <strain evidence="7">ATCC 33096 / DSM 2489 / 6091</strain>
    </source>
</reference>
<dbReference type="GeneID" id="302998274"/>
<dbReference type="PANTHER" id="PTHR43140:SF1">
    <property type="entry name" value="TYPE I RESTRICTION ENZYME ECOKI SPECIFICITY SUBUNIT"/>
    <property type="match status" value="1"/>
</dbReference>
<evidence type="ECO:0000256" key="4">
    <source>
        <dbReference type="SAM" id="Coils"/>
    </source>
</evidence>
<gene>
    <name evidence="6" type="ordered locus">Tresu_1113</name>
</gene>
<dbReference type="OrthoDB" id="9811611at2"/>
<dbReference type="STRING" id="869209.Tresu_1113"/>
<dbReference type="InterPro" id="IPR044946">
    <property type="entry name" value="Restrct_endonuc_typeI_TRD_sf"/>
</dbReference>
<evidence type="ECO:0000259" key="5">
    <source>
        <dbReference type="Pfam" id="PF01420"/>
    </source>
</evidence>
<feature type="domain" description="Type I restriction modification DNA specificity" evidence="5">
    <location>
        <begin position="319"/>
        <end position="488"/>
    </location>
</feature>
<evidence type="ECO:0000313" key="7">
    <source>
        <dbReference type="Proteomes" id="UP000006852"/>
    </source>
</evidence>
<feature type="domain" description="Type I restriction modification DNA specificity" evidence="5">
    <location>
        <begin position="87"/>
        <end position="258"/>
    </location>
</feature>
<evidence type="ECO:0000256" key="2">
    <source>
        <dbReference type="ARBA" id="ARBA00022747"/>
    </source>
</evidence>
<dbReference type="Pfam" id="PF01420">
    <property type="entry name" value="Methylase_S"/>
    <property type="match status" value="2"/>
</dbReference>
<name>F2NXE8_TRES6</name>
<dbReference type="RefSeq" id="WP_013701316.1">
    <property type="nucleotide sequence ID" value="NC_015385.1"/>
</dbReference>
<keyword evidence="3" id="KW-0238">DNA-binding</keyword>
<evidence type="ECO:0000256" key="1">
    <source>
        <dbReference type="ARBA" id="ARBA00010923"/>
    </source>
</evidence>
<evidence type="ECO:0000256" key="3">
    <source>
        <dbReference type="ARBA" id="ARBA00023125"/>
    </source>
</evidence>
<dbReference type="PANTHER" id="PTHR43140">
    <property type="entry name" value="TYPE-1 RESTRICTION ENZYME ECOKI SPECIFICITY PROTEIN"/>
    <property type="match status" value="1"/>
</dbReference>
<reference evidence="6 7" key="1">
    <citation type="journal article" date="2011" name="Stand. Genomic Sci.">
        <title>Complete genome sequence of Treponema succinifaciens type strain (6091).</title>
        <authorList>
            <person name="Han C."/>
            <person name="Gronow S."/>
            <person name="Teshima H."/>
            <person name="Lapidus A."/>
            <person name="Nolan M."/>
            <person name="Lucas S."/>
            <person name="Hammon N."/>
            <person name="Deshpande S."/>
            <person name="Cheng J.F."/>
            <person name="Zeytun A."/>
            <person name="Tapia R."/>
            <person name="Goodwin L."/>
            <person name="Pitluck S."/>
            <person name="Liolios K."/>
            <person name="Pagani I."/>
            <person name="Ivanova N."/>
            <person name="Mavromatis K."/>
            <person name="Mikhailova N."/>
            <person name="Huntemann M."/>
            <person name="Pati A."/>
            <person name="Chen A."/>
            <person name="Palaniappan K."/>
            <person name="Land M."/>
            <person name="Hauser L."/>
            <person name="Brambilla E.M."/>
            <person name="Rohde M."/>
            <person name="Goker M."/>
            <person name="Woyke T."/>
            <person name="Bristow J."/>
            <person name="Eisen J.A."/>
            <person name="Markowitz V."/>
            <person name="Hugenholtz P."/>
            <person name="Kyrpides N.C."/>
            <person name="Klenk H.P."/>
            <person name="Detter J.C."/>
        </authorList>
    </citation>
    <scope>NUCLEOTIDE SEQUENCE [LARGE SCALE GENOMIC DNA]</scope>
    <source>
        <strain evidence="7">ATCC 33096 / DSM 2489 / 6091</strain>
    </source>
</reference>
<dbReference type="GO" id="GO:0009307">
    <property type="term" value="P:DNA restriction-modification system"/>
    <property type="evidence" value="ECO:0007669"/>
    <property type="project" value="UniProtKB-KW"/>
</dbReference>
<dbReference type="REBASE" id="34453">
    <property type="entry name" value="S.Tsu2489ORF1114P"/>
</dbReference>
<dbReference type="KEGG" id="tsu:Tresu_1113"/>
<sequence>MNTKALRQKVLDLAIHGKLVPQNPNDESATVLLEKIRAEKAEKIKKGELKADKKDSFIFVGSDKRHYEQFADGTVKDIEDEIPFEVPDGWAWCRLGELFYHTTGKALKKSNNKGSLRKYITTSNLYWNKFDFTEVREMYFTDDELDKCTIKKGDLVLCNGGDVGRAAIWNYNEDICYQNHVSRLRPKIEGINNSLYLYLLMFYKEQGMLNGKGVGITSLSANDLLSAIFPLPPLNEQNSIVTSIENIFEQIEHLDQEKSDLQTIIKQTKSKILDLAIHGKLVPQDPNDEPAEELLKRIATSDNRPYKKIDEDEALFDIPESWSWCTLGEIYTHTTGKALKKTNNKGTLRKYITTSNLYWNSFDFTEVREMYFTDDELEKCTIKKGDLILCNGGDVGRAAIWNYDYDICYQNHVSRLRPKNKNINNSFFLYVIMIYKQQGILNGKGVGIISLSASDLLSAVVPLPPYSEQNRIVEKIECLYGNLTIINNQL</sequence>
<dbReference type="Proteomes" id="UP000006852">
    <property type="component" value="Chromosome"/>
</dbReference>
<feature type="coiled-coil region" evidence="4">
    <location>
        <begin position="244"/>
        <end position="271"/>
    </location>
</feature>
<dbReference type="GO" id="GO:0003677">
    <property type="term" value="F:DNA binding"/>
    <property type="evidence" value="ECO:0007669"/>
    <property type="project" value="UniProtKB-KW"/>
</dbReference>
<proteinExistence type="inferred from homology"/>
<dbReference type="eggNOG" id="COG0732">
    <property type="taxonomic scope" value="Bacteria"/>
</dbReference>
<keyword evidence="4" id="KW-0175">Coiled coil</keyword>
<dbReference type="EMBL" id="CP002631">
    <property type="protein sequence ID" value="AEB14027.1"/>
    <property type="molecule type" value="Genomic_DNA"/>
</dbReference>
<dbReference type="AlphaFoldDB" id="F2NXE8"/>